<dbReference type="Proteomes" id="UP000321306">
    <property type="component" value="Unassembled WGS sequence"/>
</dbReference>
<dbReference type="Pfam" id="PF03632">
    <property type="entry name" value="Glyco_hydro_65m"/>
    <property type="match status" value="1"/>
</dbReference>
<dbReference type="AlphaFoldDB" id="A0A511N7H0"/>
<comment type="similarity">
    <text evidence="1">Belongs to the glycosyl hydrolase 65 family.</text>
</comment>
<reference evidence="9 10" key="1">
    <citation type="submission" date="2019-07" db="EMBL/GenBank/DDBJ databases">
        <title>Whole genome shotgun sequence of Deinococcus cellulosilyticus NBRC 106333.</title>
        <authorList>
            <person name="Hosoyama A."/>
            <person name="Uohara A."/>
            <person name="Ohji S."/>
            <person name="Ichikawa N."/>
        </authorList>
    </citation>
    <scope>NUCLEOTIDE SEQUENCE [LARGE SCALE GENOMIC DNA]</scope>
    <source>
        <strain evidence="9 10">NBRC 106333</strain>
    </source>
</reference>
<keyword evidence="3" id="KW-0808">Transferase</keyword>
<dbReference type="SUPFAM" id="SSF74650">
    <property type="entry name" value="Galactose mutarotase-like"/>
    <property type="match status" value="1"/>
</dbReference>
<keyword evidence="10" id="KW-1185">Reference proteome</keyword>
<dbReference type="GO" id="GO:0005975">
    <property type="term" value="P:carbohydrate metabolic process"/>
    <property type="evidence" value="ECO:0007669"/>
    <property type="project" value="InterPro"/>
</dbReference>
<gene>
    <name evidence="9" type="ORF">DC3_44190</name>
</gene>
<feature type="binding site" evidence="5">
    <location>
        <begin position="609"/>
        <end position="610"/>
    </location>
    <ligand>
        <name>substrate</name>
    </ligand>
</feature>
<protein>
    <submittedName>
        <fullName evidence="9">Kojibiose phosphorylase</fullName>
    </submittedName>
</protein>
<dbReference type="PANTHER" id="PTHR11051">
    <property type="entry name" value="GLYCOSYL HYDROLASE-RELATED"/>
    <property type="match status" value="1"/>
</dbReference>
<dbReference type="InterPro" id="IPR012341">
    <property type="entry name" value="6hp_glycosidase-like_sf"/>
</dbReference>
<feature type="domain" description="Glycoside hydrolase family 65 C-terminal" evidence="7">
    <location>
        <begin position="706"/>
        <end position="767"/>
    </location>
</feature>
<evidence type="ECO:0000259" key="8">
    <source>
        <dbReference type="Pfam" id="PF03636"/>
    </source>
</evidence>
<dbReference type="EMBL" id="BJXB01000024">
    <property type="protein sequence ID" value="GEM48784.1"/>
    <property type="molecule type" value="Genomic_DNA"/>
</dbReference>
<dbReference type="InterPro" id="IPR005196">
    <property type="entry name" value="Glyco_hydro_65_N"/>
</dbReference>
<proteinExistence type="inferred from homology"/>
<evidence type="ECO:0000256" key="1">
    <source>
        <dbReference type="ARBA" id="ARBA00006768"/>
    </source>
</evidence>
<dbReference type="Pfam" id="PF03636">
    <property type="entry name" value="Glyco_hydro_65N"/>
    <property type="match status" value="1"/>
</dbReference>
<feature type="domain" description="Glycoside hydrolase family 65 central catalytic" evidence="6">
    <location>
        <begin position="334"/>
        <end position="697"/>
    </location>
</feature>
<evidence type="ECO:0000256" key="3">
    <source>
        <dbReference type="ARBA" id="ARBA00022679"/>
    </source>
</evidence>
<feature type="binding site" evidence="5">
    <location>
        <begin position="367"/>
        <end position="368"/>
    </location>
    <ligand>
        <name>substrate</name>
    </ligand>
</feature>
<evidence type="ECO:0000259" key="6">
    <source>
        <dbReference type="Pfam" id="PF03632"/>
    </source>
</evidence>
<dbReference type="InterPro" id="IPR017045">
    <property type="entry name" value="Malt_Pase/Glycosyl_Hdrlase"/>
</dbReference>
<name>A0A511N7H0_DEIC1</name>
<evidence type="ECO:0000256" key="2">
    <source>
        <dbReference type="ARBA" id="ARBA00022676"/>
    </source>
</evidence>
<evidence type="ECO:0000259" key="7">
    <source>
        <dbReference type="Pfam" id="PF03633"/>
    </source>
</evidence>
<organism evidence="9 10">
    <name type="scientific">Deinococcus cellulosilyticus (strain DSM 18568 / NBRC 106333 / KACC 11606 / 5516J-15)</name>
    <dbReference type="NCBI Taxonomy" id="1223518"/>
    <lineage>
        <taxon>Bacteria</taxon>
        <taxon>Thermotogati</taxon>
        <taxon>Deinococcota</taxon>
        <taxon>Deinococci</taxon>
        <taxon>Deinococcales</taxon>
        <taxon>Deinococcaceae</taxon>
        <taxon>Deinococcus</taxon>
    </lineage>
</organism>
<dbReference type="GO" id="GO:0004553">
    <property type="term" value="F:hydrolase activity, hydrolyzing O-glycosyl compounds"/>
    <property type="evidence" value="ECO:0007669"/>
    <property type="project" value="TreeGrafter"/>
</dbReference>
<dbReference type="InterPro" id="IPR037018">
    <property type="entry name" value="GH65_N"/>
</dbReference>
<feature type="domain" description="Glycoside hydrolase family 65 N-terminal" evidence="8">
    <location>
        <begin position="17"/>
        <end position="277"/>
    </location>
</feature>
<feature type="active site" description="Proton donor" evidence="4">
    <location>
        <position position="497"/>
    </location>
</feature>
<keyword evidence="2" id="KW-0328">Glycosyltransferase</keyword>
<evidence type="ECO:0000313" key="10">
    <source>
        <dbReference type="Proteomes" id="UP000321306"/>
    </source>
</evidence>
<dbReference type="Gene3D" id="2.60.420.10">
    <property type="entry name" value="Maltose phosphorylase, domain 3"/>
    <property type="match status" value="1"/>
</dbReference>
<dbReference type="InterPro" id="IPR005195">
    <property type="entry name" value="Glyco_hydro_65_M"/>
</dbReference>
<evidence type="ECO:0000313" key="9">
    <source>
        <dbReference type="EMBL" id="GEM48784.1"/>
    </source>
</evidence>
<dbReference type="InterPro" id="IPR011013">
    <property type="entry name" value="Gal_mutarotase_sf_dom"/>
</dbReference>
<dbReference type="PIRSF" id="PIRSF036289">
    <property type="entry name" value="Glycosyl_hydrolase_malt_phosph"/>
    <property type="match status" value="1"/>
</dbReference>
<dbReference type="RefSeq" id="WP_146888143.1">
    <property type="nucleotide sequence ID" value="NZ_BJXB01000024.1"/>
</dbReference>
<dbReference type="GO" id="GO:0016757">
    <property type="term" value="F:glycosyltransferase activity"/>
    <property type="evidence" value="ECO:0007669"/>
    <property type="project" value="UniProtKB-KW"/>
</dbReference>
<evidence type="ECO:0000256" key="5">
    <source>
        <dbReference type="PIRSR" id="PIRSR036289-51"/>
    </source>
</evidence>
<accession>A0A511N7H0</accession>
<dbReference type="OrthoDB" id="9758855at2"/>
<dbReference type="InterPro" id="IPR005194">
    <property type="entry name" value="Glyco_hydro_65_C"/>
</dbReference>
<sequence length="782" mass="88747">MHNSTPHTFPLEAWRITEQQFDPAQNQLAETLFALGNGYIGQRATFEEGYFGPAGTSRDGTFLNGFFDVEPIHYPETAYGLAKRNQFMLNVPNAKRVQIWIEDEPFDLLKGEVHSYERALDFREGVLRRTVDWTSPKGHRVKVTFRRLVSFEQKNLFALDLELTAVNFSGQVLLKSSVDGEVRHMEAGDDPRVGSHVSAPSLILQEVVQVGDLSALVHRTRNSGFLLVSAIDHDLTAQKHSSTLQRENERSEHLFNISVSEGETVRLQKFGAYFTSRDFPESELLGLARETLASAKQAGFDALESAQQAYLQAFWNEADVEIQGDDALQQGIHFNQYHLLQSVGRDGKTNIAAKGVTGEGYEGHYFWDTEIYIFPVMLYTKPDIARKLLEYRYRGLDAARERARQMSHVRGALYPWRTIAGEECSAYFPAGTAQYHINADVAYSVKLYTEVTGDDSFLLEGGAEVVMETARLWMGIGSYIDHKGGQFCINEVTGPDEYTALVNNNHYTNAMAKMHLAFASQVARKLQEAYPEDYQRIAQAVQLDPQEPEAWQHAAEHMYLPKDEKLGIHPQDDTFLSKAVWDFENTPKENYPLLLHYHPLVIYRYQVCKQADVVLALMLLGDQYTLEEKKKDYDYYEPITTHDSSLSSCIFSIVANEVGYHQKAYDYFMDTARMDLDNQHGNTQHGVHTAAMAGTWMGVVYGFAGMRSYGGKMHFNPYLPEKWSHYQFKIHVQGQLLQVHVEKDRVEYTLLKGTELSIQHAGREVVLGQGEKSTMILQGEEA</sequence>
<dbReference type="Gene3D" id="1.50.10.10">
    <property type="match status" value="1"/>
</dbReference>
<dbReference type="PANTHER" id="PTHR11051:SF8">
    <property type="entry name" value="PROTEIN-GLUCOSYLGALACTOSYLHYDROXYLYSINE GLUCOSIDASE"/>
    <property type="match status" value="1"/>
</dbReference>
<dbReference type="Pfam" id="PF03633">
    <property type="entry name" value="Glyco_hydro_65C"/>
    <property type="match status" value="1"/>
</dbReference>
<comment type="caution">
    <text evidence="9">The sequence shown here is derived from an EMBL/GenBank/DDBJ whole genome shotgun (WGS) entry which is preliminary data.</text>
</comment>
<evidence type="ECO:0000256" key="4">
    <source>
        <dbReference type="PIRSR" id="PIRSR036289-50"/>
    </source>
</evidence>
<dbReference type="InterPro" id="IPR008928">
    <property type="entry name" value="6-hairpin_glycosidase_sf"/>
</dbReference>
<dbReference type="SUPFAM" id="SSF48208">
    <property type="entry name" value="Six-hairpin glycosidases"/>
    <property type="match status" value="1"/>
</dbReference>
<dbReference type="Gene3D" id="2.70.98.40">
    <property type="entry name" value="Glycoside hydrolase, family 65, N-terminal domain"/>
    <property type="match status" value="1"/>
</dbReference>
<dbReference type="GO" id="GO:0030246">
    <property type="term" value="F:carbohydrate binding"/>
    <property type="evidence" value="ECO:0007669"/>
    <property type="project" value="InterPro"/>
</dbReference>